<organism evidence="2 3">
    <name type="scientific">Candidatus Bilamarchaeum dharawalense</name>
    <dbReference type="NCBI Taxonomy" id="2885759"/>
    <lineage>
        <taxon>Archaea</taxon>
        <taxon>Candidatus Micrarchaeota</taxon>
        <taxon>Candidatus Micrarchaeia</taxon>
        <taxon>Candidatus Anstonellales</taxon>
        <taxon>Candidatus Bilamarchaeaceae</taxon>
        <taxon>Candidatus Bilamarchaeum</taxon>
    </lineage>
</organism>
<comment type="caution">
    <text evidence="2">The sequence shown here is derived from an EMBL/GenBank/DDBJ whole genome shotgun (WGS) entry which is preliminary data.</text>
</comment>
<evidence type="ECO:0000313" key="3">
    <source>
        <dbReference type="Proteomes" id="UP000789941"/>
    </source>
</evidence>
<keyword evidence="1" id="KW-0812">Transmembrane</keyword>
<keyword evidence="1" id="KW-0472">Membrane</keyword>
<proteinExistence type="predicted"/>
<dbReference type="Proteomes" id="UP000789941">
    <property type="component" value="Unassembled WGS sequence"/>
</dbReference>
<keyword evidence="1" id="KW-1133">Transmembrane helix</keyword>
<sequence length="249" mass="28227">MASPFAFFGLIFPILIFFTSLFFVYQGVIRFSAKFFSGIVKSKTLITDPYGVQCVYYKTDIESYCGGHQPWKRIYSDEKRSSFYVENQEVDLNSADIRLTPTKIVNGHIKRAGLIQKAIETVSTNLIGKISFLSSKDSKTSDLSKLPVDEENSKLLEGLLKSKKIPVQYMTKPFRITQYTLTPGESIYLSYIGSDGKLLHPFLLTNFDESTTKTICKEKSYLTIFIGVLLLLLSFAAYYVILDSIFQPL</sequence>
<gene>
    <name evidence="2" type="ORF">LFW2832_00966</name>
</gene>
<feature type="transmembrane region" description="Helical" evidence="1">
    <location>
        <begin position="6"/>
        <end position="25"/>
    </location>
</feature>
<dbReference type="AlphaFoldDB" id="A0A5E4LR54"/>
<name>A0A5E4LR54_9ARCH</name>
<protein>
    <submittedName>
        <fullName evidence="2">Uncharacterized protein</fullName>
    </submittedName>
</protein>
<accession>A0A5E4LR54</accession>
<evidence type="ECO:0000256" key="1">
    <source>
        <dbReference type="SAM" id="Phobius"/>
    </source>
</evidence>
<feature type="transmembrane region" description="Helical" evidence="1">
    <location>
        <begin position="221"/>
        <end position="241"/>
    </location>
</feature>
<reference evidence="2 3" key="1">
    <citation type="submission" date="2019-08" db="EMBL/GenBank/DDBJ databases">
        <authorList>
            <person name="Vazquez-Campos X."/>
        </authorList>
    </citation>
    <scope>NUCLEOTIDE SEQUENCE [LARGE SCALE GENOMIC DNA]</scope>
    <source>
        <strain evidence="2">LFW-283_2</strain>
    </source>
</reference>
<evidence type="ECO:0000313" key="2">
    <source>
        <dbReference type="EMBL" id="VVC04464.1"/>
    </source>
</evidence>
<dbReference type="EMBL" id="CABMJJ010000009">
    <property type="protein sequence ID" value="VVC04464.1"/>
    <property type="molecule type" value="Genomic_DNA"/>
</dbReference>